<reference evidence="2 3" key="1">
    <citation type="journal article" date="2020" name="Arch. Microbiol.">
        <title>Bradyrhizobium uaiense sp. nov., a new highly efficient cowpea symbiont.</title>
        <authorList>
            <person name="Cabral Michel D."/>
            <person name="Azarias Guimaraes A."/>
            <person name="Martins da Costa E."/>
            <person name="Soares de Carvalho T."/>
            <person name="Balsanelli E."/>
            <person name="Willems A."/>
            <person name="Maltempi de Souza E."/>
            <person name="de Souza Moreira F.M."/>
        </authorList>
    </citation>
    <scope>NUCLEOTIDE SEQUENCE [LARGE SCALE GENOMIC DNA]</scope>
    <source>
        <strain evidence="2 3">UFLA 03-164</strain>
    </source>
</reference>
<name>A0A6P1BJY4_9BRAD</name>
<dbReference type="InterPro" id="IPR006311">
    <property type="entry name" value="TAT_signal"/>
</dbReference>
<evidence type="ECO:0000313" key="2">
    <source>
        <dbReference type="EMBL" id="NEU98474.1"/>
    </source>
</evidence>
<evidence type="ECO:0000256" key="1">
    <source>
        <dbReference type="SAM" id="Phobius"/>
    </source>
</evidence>
<evidence type="ECO:0000313" key="3">
    <source>
        <dbReference type="Proteomes" id="UP000468531"/>
    </source>
</evidence>
<keyword evidence="1" id="KW-1133">Transmembrane helix</keyword>
<sequence length="75" mass="7538">MTHTGTRRQLLRTALATLAGSIMLADIALASQGPGGGMGTASQLTQMLMAIAVYGTAGAIAAVAVISAAHRRTRS</sequence>
<feature type="transmembrane region" description="Helical" evidence="1">
    <location>
        <begin position="46"/>
        <end position="69"/>
    </location>
</feature>
<comment type="caution">
    <text evidence="2">The sequence shown here is derived from an EMBL/GenBank/DDBJ whole genome shotgun (WGS) entry which is preliminary data.</text>
</comment>
<dbReference type="EMBL" id="VKHP01000093">
    <property type="protein sequence ID" value="NEU98474.1"/>
    <property type="molecule type" value="Genomic_DNA"/>
</dbReference>
<accession>A0A6P1BJY4</accession>
<dbReference type="AlphaFoldDB" id="A0A6P1BJY4"/>
<dbReference type="PROSITE" id="PS51318">
    <property type="entry name" value="TAT"/>
    <property type="match status" value="1"/>
</dbReference>
<proteinExistence type="predicted"/>
<protein>
    <submittedName>
        <fullName evidence="2">Uncharacterized protein</fullName>
    </submittedName>
</protein>
<gene>
    <name evidence="2" type="ORF">FNJ47_22270</name>
</gene>
<organism evidence="2 3">
    <name type="scientific">Bradyrhizobium uaiense</name>
    <dbReference type="NCBI Taxonomy" id="2594946"/>
    <lineage>
        <taxon>Bacteria</taxon>
        <taxon>Pseudomonadati</taxon>
        <taxon>Pseudomonadota</taxon>
        <taxon>Alphaproteobacteria</taxon>
        <taxon>Hyphomicrobiales</taxon>
        <taxon>Nitrobacteraceae</taxon>
        <taxon>Bradyrhizobium</taxon>
    </lineage>
</organism>
<keyword evidence="3" id="KW-1185">Reference proteome</keyword>
<keyword evidence="1" id="KW-0472">Membrane</keyword>
<dbReference type="Proteomes" id="UP000468531">
    <property type="component" value="Unassembled WGS sequence"/>
</dbReference>
<keyword evidence="1" id="KW-0812">Transmembrane</keyword>
<dbReference type="RefSeq" id="WP_163156777.1">
    <property type="nucleotide sequence ID" value="NZ_VKHP01000093.1"/>
</dbReference>